<dbReference type="Gene3D" id="1.20.1560.10">
    <property type="entry name" value="ABC transporter type 1, transmembrane domain"/>
    <property type="match status" value="1"/>
</dbReference>
<sequence>MVRQKQKSSGTDSARKLIPRIRRYFLAGFLVTAPLGITALIAWWIINFIDEWVTPLIPTKYNPETYLPFSLPGLGLLILFIILTLIGALTAGLIGRWVIRTGERILNRMPVVRSVYSAIKQIFETILAQQSNAFREAVLIEYPRRGIWAIGFITGTTKGEVQNLTLEETVNIFLPTTPNPTSGFLLFVPREEVVPLDMSVEEAVKMVISGGIVTPPDRRSAEKQQQPIVSSRTYEEMDILREKDKAPVLVSKRKI</sequence>
<dbReference type="InterPro" id="IPR007462">
    <property type="entry name" value="COV1-like"/>
</dbReference>
<evidence type="ECO:0000256" key="2">
    <source>
        <dbReference type="ARBA" id="ARBA00022989"/>
    </source>
</evidence>
<organism evidence="5">
    <name type="scientific">marine metagenome</name>
    <dbReference type="NCBI Taxonomy" id="408172"/>
    <lineage>
        <taxon>unclassified sequences</taxon>
        <taxon>metagenomes</taxon>
        <taxon>ecological metagenomes</taxon>
    </lineage>
</organism>
<evidence type="ECO:0000256" key="3">
    <source>
        <dbReference type="ARBA" id="ARBA00023136"/>
    </source>
</evidence>
<reference evidence="5" key="1">
    <citation type="submission" date="2018-05" db="EMBL/GenBank/DDBJ databases">
        <authorList>
            <person name="Lanie J.A."/>
            <person name="Ng W.-L."/>
            <person name="Kazmierczak K.M."/>
            <person name="Andrzejewski T.M."/>
            <person name="Davidsen T.M."/>
            <person name="Wayne K.J."/>
            <person name="Tettelin H."/>
            <person name="Glass J.I."/>
            <person name="Rusch D."/>
            <person name="Podicherti R."/>
            <person name="Tsui H.-C.T."/>
            <person name="Winkler M.E."/>
        </authorList>
    </citation>
    <scope>NUCLEOTIDE SEQUENCE</scope>
</reference>
<evidence type="ECO:0000256" key="4">
    <source>
        <dbReference type="SAM" id="Phobius"/>
    </source>
</evidence>
<dbReference type="AlphaFoldDB" id="A0A382AAA5"/>
<dbReference type="InterPro" id="IPR036640">
    <property type="entry name" value="ABC1_TM_sf"/>
</dbReference>
<evidence type="ECO:0008006" key="6">
    <source>
        <dbReference type="Google" id="ProtNLM"/>
    </source>
</evidence>
<dbReference type="GO" id="GO:0016020">
    <property type="term" value="C:membrane"/>
    <property type="evidence" value="ECO:0007669"/>
    <property type="project" value="InterPro"/>
</dbReference>
<dbReference type="PANTHER" id="PTHR31876">
    <property type="entry name" value="COV-LIKE PROTEIN 1"/>
    <property type="match status" value="1"/>
</dbReference>
<dbReference type="PANTHER" id="PTHR31876:SF26">
    <property type="entry name" value="PROTEIN LIKE COV 2"/>
    <property type="match status" value="1"/>
</dbReference>
<dbReference type="Pfam" id="PF04367">
    <property type="entry name" value="DUF502"/>
    <property type="match status" value="1"/>
</dbReference>
<keyword evidence="1 4" id="KW-0812">Transmembrane</keyword>
<feature type="transmembrane region" description="Helical" evidence="4">
    <location>
        <begin position="24"/>
        <end position="46"/>
    </location>
</feature>
<accession>A0A382AAA5</accession>
<proteinExistence type="predicted"/>
<name>A0A382AAA5_9ZZZZ</name>
<evidence type="ECO:0000313" key="5">
    <source>
        <dbReference type="EMBL" id="SVA98450.1"/>
    </source>
</evidence>
<dbReference type="GO" id="GO:0005524">
    <property type="term" value="F:ATP binding"/>
    <property type="evidence" value="ECO:0007669"/>
    <property type="project" value="InterPro"/>
</dbReference>
<protein>
    <recommendedName>
        <fullName evidence="6">DUF502 domain-containing protein</fullName>
    </recommendedName>
</protein>
<evidence type="ECO:0000256" key="1">
    <source>
        <dbReference type="ARBA" id="ARBA00022692"/>
    </source>
</evidence>
<gene>
    <name evidence="5" type="ORF">METZ01_LOCUS151304</name>
</gene>
<feature type="transmembrane region" description="Helical" evidence="4">
    <location>
        <begin position="66"/>
        <end position="99"/>
    </location>
</feature>
<keyword evidence="2 4" id="KW-1133">Transmembrane helix</keyword>
<keyword evidence="3 4" id="KW-0472">Membrane</keyword>
<dbReference type="EMBL" id="UINC01024568">
    <property type="protein sequence ID" value="SVA98450.1"/>
    <property type="molecule type" value="Genomic_DNA"/>
</dbReference>